<protein>
    <submittedName>
        <fullName evidence="1">(Mediterranean fruit fly) hypothetical protein</fullName>
    </submittedName>
</protein>
<sequence>MPYYTQRHTTPPRHMVARIPNGTSTIITTTTIVVHRPKECAHAQMRNAKCQDFTSFEFGELRLPVNLCALAVNENLFVIQSNCIQIETMLI</sequence>
<comment type="caution">
    <text evidence="1">The sequence shown here is derived from an EMBL/GenBank/DDBJ whole genome shotgun (WGS) entry which is preliminary data.</text>
</comment>
<name>A0A811UTX9_CERCA</name>
<dbReference type="Proteomes" id="UP000606786">
    <property type="component" value="Unassembled WGS sequence"/>
</dbReference>
<evidence type="ECO:0000313" key="1">
    <source>
        <dbReference type="EMBL" id="CAD7000473.1"/>
    </source>
</evidence>
<keyword evidence="2" id="KW-1185">Reference proteome</keyword>
<accession>A0A811UTX9</accession>
<proteinExistence type="predicted"/>
<gene>
    <name evidence="1" type="ORF">CCAP1982_LOCUS8952</name>
</gene>
<evidence type="ECO:0000313" key="2">
    <source>
        <dbReference type="Proteomes" id="UP000606786"/>
    </source>
</evidence>
<reference evidence="1" key="1">
    <citation type="submission" date="2020-11" db="EMBL/GenBank/DDBJ databases">
        <authorList>
            <person name="Whitehead M."/>
        </authorList>
    </citation>
    <scope>NUCLEOTIDE SEQUENCE</scope>
    <source>
        <strain evidence="1">EGII</strain>
    </source>
</reference>
<dbReference type="AlphaFoldDB" id="A0A811UTX9"/>
<dbReference type="EMBL" id="CAJHJT010000012">
    <property type="protein sequence ID" value="CAD7000473.1"/>
    <property type="molecule type" value="Genomic_DNA"/>
</dbReference>
<organism evidence="1 2">
    <name type="scientific">Ceratitis capitata</name>
    <name type="common">Mediterranean fruit fly</name>
    <name type="synonym">Tephritis capitata</name>
    <dbReference type="NCBI Taxonomy" id="7213"/>
    <lineage>
        <taxon>Eukaryota</taxon>
        <taxon>Metazoa</taxon>
        <taxon>Ecdysozoa</taxon>
        <taxon>Arthropoda</taxon>
        <taxon>Hexapoda</taxon>
        <taxon>Insecta</taxon>
        <taxon>Pterygota</taxon>
        <taxon>Neoptera</taxon>
        <taxon>Endopterygota</taxon>
        <taxon>Diptera</taxon>
        <taxon>Brachycera</taxon>
        <taxon>Muscomorpha</taxon>
        <taxon>Tephritoidea</taxon>
        <taxon>Tephritidae</taxon>
        <taxon>Ceratitis</taxon>
        <taxon>Ceratitis</taxon>
    </lineage>
</organism>